<feature type="transmembrane region" description="Helical" evidence="6">
    <location>
        <begin position="117"/>
        <end position="136"/>
    </location>
</feature>
<evidence type="ECO:0000256" key="6">
    <source>
        <dbReference type="SAM" id="Phobius"/>
    </source>
</evidence>
<evidence type="ECO:0000313" key="9">
    <source>
        <dbReference type="Proteomes" id="UP000420562"/>
    </source>
</evidence>
<organism evidence="8 9">
    <name type="scientific">Oryzomonas japonica</name>
    <dbReference type="NCBI Taxonomy" id="2603858"/>
    <lineage>
        <taxon>Bacteria</taxon>
        <taxon>Pseudomonadati</taxon>
        <taxon>Thermodesulfobacteriota</taxon>
        <taxon>Desulfuromonadia</taxon>
        <taxon>Geobacterales</taxon>
        <taxon>Geobacteraceae</taxon>
        <taxon>Oryzomonas</taxon>
    </lineage>
</organism>
<accession>A0A7J4ZT46</accession>
<proteinExistence type="predicted"/>
<feature type="transmembrane region" description="Helical" evidence="6">
    <location>
        <begin position="6"/>
        <end position="24"/>
    </location>
</feature>
<dbReference type="Pfam" id="PF00482">
    <property type="entry name" value="T2SSF"/>
    <property type="match status" value="1"/>
</dbReference>
<dbReference type="PANTHER" id="PTHR35007:SF1">
    <property type="entry name" value="PILUS ASSEMBLY PROTEIN"/>
    <property type="match status" value="1"/>
</dbReference>
<gene>
    <name evidence="8" type="ORF">F6V25_03695</name>
</gene>
<evidence type="ECO:0000313" key="8">
    <source>
        <dbReference type="EMBL" id="KAB0666533.1"/>
    </source>
</evidence>
<feature type="transmembrane region" description="Helical" evidence="6">
    <location>
        <begin position="261"/>
        <end position="281"/>
    </location>
</feature>
<protein>
    <submittedName>
        <fullName evidence="8">Type II secretion system F family protein</fullName>
    </submittedName>
</protein>
<keyword evidence="9" id="KW-1185">Reference proteome</keyword>
<comment type="subcellular location">
    <subcellularLocation>
        <location evidence="1">Cell membrane</location>
        <topology evidence="1">Multi-pass membrane protein</topology>
    </subcellularLocation>
</comment>
<dbReference type="EMBL" id="VZQZ01000002">
    <property type="protein sequence ID" value="KAB0666533.1"/>
    <property type="molecule type" value="Genomic_DNA"/>
</dbReference>
<comment type="caution">
    <text evidence="8">The sequence shown here is derived from an EMBL/GenBank/DDBJ whole genome shotgun (WGS) entry which is preliminary data.</text>
</comment>
<name>A0A7J4ZT46_9BACT</name>
<dbReference type="PANTHER" id="PTHR35007">
    <property type="entry name" value="INTEGRAL MEMBRANE PROTEIN-RELATED"/>
    <property type="match status" value="1"/>
</dbReference>
<dbReference type="InterPro" id="IPR042094">
    <property type="entry name" value="T2SS_GspF_sf"/>
</dbReference>
<sequence length="320" mass="36002">MFLAVFFTFVAVFLLVSALVLAYLRSQESPKAVLKRRLRRMAKTGVDDAMSEDLRSEIIKETPQFERLVTMFRFGRAIGRLLDHAGVAIDLTMFILLVILLPAVSFCGIFLFTHRLIFAVCAALAAAVVPFMFLYFKKVRRQDKFTEQLPDALSMISRSLRAGHSLTSAIELVAQESDEPLRDLFKTAYEQQKLGLRITDSLAGMTDRMESIDLRFFVASIELNNDIGGNLSEILDKLAGTIRERLKIKRQVQVITAQGRLSGYILAALPIATFFMFNIMMPGYEDVLFKEKLGSQLLIGAICAQLSGFLWIKKIISIKV</sequence>
<dbReference type="InterPro" id="IPR018076">
    <property type="entry name" value="T2SS_GspF_dom"/>
</dbReference>
<dbReference type="Proteomes" id="UP000420562">
    <property type="component" value="Unassembled WGS sequence"/>
</dbReference>
<dbReference type="RefSeq" id="WP_151127294.1">
    <property type="nucleotide sequence ID" value="NZ_VZQZ01000002.1"/>
</dbReference>
<evidence type="ECO:0000256" key="1">
    <source>
        <dbReference type="ARBA" id="ARBA00004651"/>
    </source>
</evidence>
<dbReference type="AlphaFoldDB" id="A0A7J4ZT46"/>
<dbReference type="Gene3D" id="1.20.81.30">
    <property type="entry name" value="Type II secretion system (T2SS), domain F"/>
    <property type="match status" value="1"/>
</dbReference>
<evidence type="ECO:0000259" key="7">
    <source>
        <dbReference type="Pfam" id="PF00482"/>
    </source>
</evidence>
<feature type="domain" description="Type II secretion system protein GspF" evidence="7">
    <location>
        <begin position="153"/>
        <end position="277"/>
    </location>
</feature>
<evidence type="ECO:0000256" key="4">
    <source>
        <dbReference type="ARBA" id="ARBA00022989"/>
    </source>
</evidence>
<keyword evidence="2" id="KW-1003">Cell membrane</keyword>
<keyword evidence="5 6" id="KW-0472">Membrane</keyword>
<reference evidence="8 9" key="1">
    <citation type="submission" date="2019-09" db="EMBL/GenBank/DDBJ databases">
        <title>Geobacter sp. Red96, a novel strain isolated from paddy soil.</title>
        <authorList>
            <person name="Xu Z."/>
            <person name="Masuda Y."/>
            <person name="Itoh H."/>
            <person name="Senoo K."/>
        </authorList>
    </citation>
    <scope>NUCLEOTIDE SEQUENCE [LARGE SCALE GENOMIC DNA]</scope>
    <source>
        <strain evidence="8 9">Red96</strain>
    </source>
</reference>
<feature type="transmembrane region" description="Helical" evidence="6">
    <location>
        <begin position="293"/>
        <end position="312"/>
    </location>
</feature>
<feature type="transmembrane region" description="Helical" evidence="6">
    <location>
        <begin position="81"/>
        <end position="111"/>
    </location>
</feature>
<dbReference type="GO" id="GO:0005886">
    <property type="term" value="C:plasma membrane"/>
    <property type="evidence" value="ECO:0007669"/>
    <property type="project" value="UniProtKB-SubCell"/>
</dbReference>
<keyword evidence="4 6" id="KW-1133">Transmembrane helix</keyword>
<evidence type="ECO:0000256" key="3">
    <source>
        <dbReference type="ARBA" id="ARBA00022692"/>
    </source>
</evidence>
<keyword evidence="3 6" id="KW-0812">Transmembrane</keyword>
<evidence type="ECO:0000256" key="5">
    <source>
        <dbReference type="ARBA" id="ARBA00023136"/>
    </source>
</evidence>
<evidence type="ECO:0000256" key="2">
    <source>
        <dbReference type="ARBA" id="ARBA00022475"/>
    </source>
</evidence>